<dbReference type="KEGG" id="mae:Maeo_0838"/>
<dbReference type="SUPFAM" id="SSF53254">
    <property type="entry name" value="Phosphoglycerate mutase-like"/>
    <property type="match status" value="1"/>
</dbReference>
<dbReference type="Pfam" id="PF00300">
    <property type="entry name" value="His_Phos_1"/>
    <property type="match status" value="1"/>
</dbReference>
<dbReference type="InterPro" id="IPR029033">
    <property type="entry name" value="His_PPase_superfam"/>
</dbReference>
<evidence type="ECO:0000313" key="3">
    <source>
        <dbReference type="EMBL" id="ABR56420.1"/>
    </source>
</evidence>
<dbReference type="Proteomes" id="UP000001106">
    <property type="component" value="Chromosome"/>
</dbReference>
<dbReference type="OrthoDB" id="304253at2157"/>
<feature type="active site" description="Proton donor/acceptor" evidence="1">
    <location>
        <position position="92"/>
    </location>
</feature>
<dbReference type="Gene3D" id="3.40.50.1240">
    <property type="entry name" value="Phosphoglycerate mutase-like"/>
    <property type="match status" value="1"/>
</dbReference>
<protein>
    <submittedName>
        <fullName evidence="3">Phosphoglycerate mutase</fullName>
    </submittedName>
</protein>
<sequence length="219" mass="25642">MEISNNIKIYLMRHGETDAGNDIFVGVTDANLTEKGISQTKQMAKFFIDKPIKEIYSSQLKRARHTAEIIKEVICSNKENDIPLYQCDLLAEMDFGEWEKMNRKDIKEKYKELYKKWEENPSKNTPPKAGAPQNVAKNMVKFLDKIYNKFKKDAENGNNIEIIAVSHKTAIRILLCYLDNKDLKYYRSYKINEGDIFEINYTNNGWKWKKINILNSINN</sequence>
<gene>
    <name evidence="3" type="ordered locus">Maeo_0838</name>
</gene>
<organism evidence="3 4">
    <name type="scientific">Methanococcus aeolicus (strain ATCC BAA-1280 / DSM 17508 / OCM 812 / Nankai-3)</name>
    <dbReference type="NCBI Taxonomy" id="419665"/>
    <lineage>
        <taxon>Archaea</taxon>
        <taxon>Methanobacteriati</taxon>
        <taxon>Methanobacteriota</taxon>
        <taxon>Methanomada group</taxon>
        <taxon>Methanococci</taxon>
        <taxon>Methanococcales</taxon>
        <taxon>Methanococcaceae</taxon>
        <taxon>Methanococcus</taxon>
    </lineage>
</organism>
<dbReference type="InterPro" id="IPR013078">
    <property type="entry name" value="His_Pase_superF_clade-1"/>
</dbReference>
<evidence type="ECO:0000256" key="2">
    <source>
        <dbReference type="PIRSR" id="PIRSR613078-2"/>
    </source>
</evidence>
<dbReference type="EMBL" id="CP000743">
    <property type="protein sequence ID" value="ABR56420.1"/>
    <property type="molecule type" value="Genomic_DNA"/>
</dbReference>
<dbReference type="PANTHER" id="PTHR48100:SF1">
    <property type="entry name" value="HISTIDINE PHOSPHATASE FAMILY PROTEIN-RELATED"/>
    <property type="match status" value="1"/>
</dbReference>
<dbReference type="STRING" id="419665.Maeo_0838"/>
<proteinExistence type="predicted"/>
<dbReference type="CDD" id="cd07067">
    <property type="entry name" value="HP_PGM_like"/>
    <property type="match status" value="1"/>
</dbReference>
<dbReference type="HOGENOM" id="CLU_033323_8_4_2"/>
<dbReference type="PANTHER" id="PTHR48100">
    <property type="entry name" value="BROAD-SPECIFICITY PHOSPHATASE YOR283W-RELATED"/>
    <property type="match status" value="1"/>
</dbReference>
<name>A6UV98_META3</name>
<evidence type="ECO:0000256" key="1">
    <source>
        <dbReference type="PIRSR" id="PIRSR613078-1"/>
    </source>
</evidence>
<dbReference type="GO" id="GO:0016791">
    <property type="term" value="F:phosphatase activity"/>
    <property type="evidence" value="ECO:0007669"/>
    <property type="project" value="TreeGrafter"/>
</dbReference>
<evidence type="ECO:0000313" key="4">
    <source>
        <dbReference type="Proteomes" id="UP000001106"/>
    </source>
</evidence>
<dbReference type="GeneID" id="25393353"/>
<reference evidence="3" key="1">
    <citation type="submission" date="2007-06" db="EMBL/GenBank/DDBJ databases">
        <title>Complete sequence of Methanococcus aeolicus Nankai-3.</title>
        <authorList>
            <consortium name="US DOE Joint Genome Institute"/>
            <person name="Copeland A."/>
            <person name="Lucas S."/>
            <person name="Lapidus A."/>
            <person name="Barry K."/>
            <person name="Glavina del Rio T."/>
            <person name="Dalin E."/>
            <person name="Tice H."/>
            <person name="Pitluck S."/>
            <person name="Chain P."/>
            <person name="Malfatti S."/>
            <person name="Shin M."/>
            <person name="Vergez L."/>
            <person name="Schmutz J."/>
            <person name="Larimer F."/>
            <person name="Land M."/>
            <person name="Hauser L."/>
            <person name="Kyrpides N."/>
            <person name="Lykidis A."/>
            <person name="Sieprawska-Lupa M."/>
            <person name="Whitman W.B."/>
            <person name="Richardson P."/>
        </authorList>
    </citation>
    <scope>NUCLEOTIDE SEQUENCE [LARGE SCALE GENOMIC DNA]</scope>
    <source>
        <strain evidence="3">Nankai-3</strain>
    </source>
</reference>
<dbReference type="SMART" id="SM00855">
    <property type="entry name" value="PGAM"/>
    <property type="match status" value="1"/>
</dbReference>
<keyword evidence="4" id="KW-1185">Reference proteome</keyword>
<dbReference type="eggNOG" id="arCOG01991">
    <property type="taxonomic scope" value="Archaea"/>
</dbReference>
<accession>A6UV98</accession>
<dbReference type="GO" id="GO:0005737">
    <property type="term" value="C:cytoplasm"/>
    <property type="evidence" value="ECO:0007669"/>
    <property type="project" value="TreeGrafter"/>
</dbReference>
<feature type="binding site" evidence="2">
    <location>
        <position position="62"/>
    </location>
    <ligand>
        <name>substrate</name>
    </ligand>
</feature>
<dbReference type="InterPro" id="IPR050275">
    <property type="entry name" value="PGM_Phosphatase"/>
</dbReference>
<dbReference type="AlphaFoldDB" id="A6UV98"/>
<dbReference type="RefSeq" id="WP_011973552.1">
    <property type="nucleotide sequence ID" value="NC_009635.1"/>
</dbReference>
<dbReference type="PIRSF" id="PIRSF000709">
    <property type="entry name" value="6PFK_2-Ptase"/>
    <property type="match status" value="1"/>
</dbReference>
<feature type="active site" description="Tele-phosphohistidine intermediate" evidence="1">
    <location>
        <position position="14"/>
    </location>
</feature>